<keyword evidence="3" id="KW-1185">Reference proteome</keyword>
<sequence length="326" mass="36882">MRSAGGRIVGRCCTMCPKSEVQFRLANNMVHALEKPEEGTSDESADLRRRMVKEYSRPAAGSDHLRLDAIRPPKVLLATVRHLLDVYRSKRNARFNAVYSFVCDRLRAVRQDMILQEASSADAVQILEEMIPFYLETGYICRTTKCDVYDWKLHSTQLEECLSRWVDAALLVSADLVSRRVLCAYILHLMPSQTALLQLYGLRGLLEEELFHLLRDILISFRSGNYVRFFRSLSQLPDDCPTVAAVEAVQAIRLRALSTIRSAYKSSDAMLPRALLAAWLSYDDISELLSCFAVPSADLVPVSFINVHSVLSDDSIRVLAKMRISF</sequence>
<proteinExistence type="predicted"/>
<dbReference type="GO" id="GO:0005813">
    <property type="term" value="C:centrosome"/>
    <property type="evidence" value="ECO:0007669"/>
    <property type="project" value="TreeGrafter"/>
</dbReference>
<organism evidence="3 4">
    <name type="scientific">Heligmosomoides polygyrus</name>
    <name type="common">Parasitic roundworm</name>
    <dbReference type="NCBI Taxonomy" id="6339"/>
    <lineage>
        <taxon>Eukaryota</taxon>
        <taxon>Metazoa</taxon>
        <taxon>Ecdysozoa</taxon>
        <taxon>Nematoda</taxon>
        <taxon>Chromadorea</taxon>
        <taxon>Rhabditida</taxon>
        <taxon>Rhabditina</taxon>
        <taxon>Rhabditomorpha</taxon>
        <taxon>Strongyloidea</taxon>
        <taxon>Heligmosomidae</taxon>
        <taxon>Heligmosomoides</taxon>
    </lineage>
</organism>
<dbReference type="Gene3D" id="1.25.40.990">
    <property type="match status" value="1"/>
</dbReference>
<dbReference type="InterPro" id="IPR005062">
    <property type="entry name" value="SAC3/GANP/THP3_conserved"/>
</dbReference>
<protein>
    <submittedName>
        <fullName evidence="4">SAC3_GANP domain-containing protein</fullName>
    </submittedName>
</protein>
<gene>
    <name evidence="2" type="ORF">HPBE_LOCUS22284</name>
</gene>
<evidence type="ECO:0000313" key="4">
    <source>
        <dbReference type="WBParaSite" id="HPBE_0002228501-mRNA-1"/>
    </source>
</evidence>
<dbReference type="Proteomes" id="UP000050761">
    <property type="component" value="Unassembled WGS sequence"/>
</dbReference>
<evidence type="ECO:0000313" key="2">
    <source>
        <dbReference type="EMBL" id="VDP31577.1"/>
    </source>
</evidence>
<feature type="domain" description="SAC3/GANP/THP3 conserved" evidence="1">
    <location>
        <begin position="15"/>
        <end position="291"/>
    </location>
</feature>
<accession>A0A183GI46</accession>
<dbReference type="OrthoDB" id="264795at2759"/>
<accession>A0A3P8BV76</accession>
<dbReference type="GO" id="GO:0051225">
    <property type="term" value="P:spindle assembly"/>
    <property type="evidence" value="ECO:0007669"/>
    <property type="project" value="TreeGrafter"/>
</dbReference>
<dbReference type="AlphaFoldDB" id="A0A183GI46"/>
<reference evidence="2 3" key="1">
    <citation type="submission" date="2018-11" db="EMBL/GenBank/DDBJ databases">
        <authorList>
            <consortium name="Pathogen Informatics"/>
        </authorList>
    </citation>
    <scope>NUCLEOTIDE SEQUENCE [LARGE SCALE GENOMIC DNA]</scope>
</reference>
<name>A0A183GI46_HELPZ</name>
<evidence type="ECO:0000259" key="1">
    <source>
        <dbReference type="Pfam" id="PF03399"/>
    </source>
</evidence>
<dbReference type="GO" id="GO:0005634">
    <property type="term" value="C:nucleus"/>
    <property type="evidence" value="ECO:0007669"/>
    <property type="project" value="TreeGrafter"/>
</dbReference>
<dbReference type="Pfam" id="PF03399">
    <property type="entry name" value="SAC3_GANP"/>
    <property type="match status" value="1"/>
</dbReference>
<dbReference type="InterPro" id="IPR045107">
    <property type="entry name" value="SAC3/GANP/THP3"/>
</dbReference>
<dbReference type="WBParaSite" id="HPBE_0002228501-mRNA-1">
    <property type="protein sequence ID" value="HPBE_0002228501-mRNA-1"/>
    <property type="gene ID" value="HPBE_0002228501"/>
</dbReference>
<dbReference type="PANTHER" id="PTHR12436:SF38">
    <property type="entry name" value="SAC3 DOMAIN-CONTAINING PROTEIN 1"/>
    <property type="match status" value="1"/>
</dbReference>
<dbReference type="PANTHER" id="PTHR12436">
    <property type="entry name" value="80 KDA MCM3-ASSOCIATED PROTEIN"/>
    <property type="match status" value="1"/>
</dbReference>
<dbReference type="GO" id="GO:0005819">
    <property type="term" value="C:spindle"/>
    <property type="evidence" value="ECO:0007669"/>
    <property type="project" value="TreeGrafter"/>
</dbReference>
<evidence type="ECO:0000313" key="3">
    <source>
        <dbReference type="Proteomes" id="UP000050761"/>
    </source>
</evidence>
<dbReference type="GO" id="GO:0051298">
    <property type="term" value="P:centrosome duplication"/>
    <property type="evidence" value="ECO:0007669"/>
    <property type="project" value="TreeGrafter"/>
</dbReference>
<reference evidence="4" key="2">
    <citation type="submission" date="2019-09" db="UniProtKB">
        <authorList>
            <consortium name="WormBaseParasite"/>
        </authorList>
    </citation>
    <scope>IDENTIFICATION</scope>
</reference>
<dbReference type="EMBL" id="UZAH01033836">
    <property type="protein sequence ID" value="VDP31577.1"/>
    <property type="molecule type" value="Genomic_DNA"/>
</dbReference>